<dbReference type="Gene3D" id="3.20.20.190">
    <property type="entry name" value="Phosphatidylinositol (PI) phosphodiesterase"/>
    <property type="match status" value="1"/>
</dbReference>
<evidence type="ECO:0000313" key="4">
    <source>
        <dbReference type="Proteomes" id="UP000270430"/>
    </source>
</evidence>
<dbReference type="AlphaFoldDB" id="A0A3M5G7X7"/>
<dbReference type="GO" id="GO:0006580">
    <property type="term" value="P:ethanolamine metabolic process"/>
    <property type="evidence" value="ECO:0007669"/>
    <property type="project" value="TreeGrafter"/>
</dbReference>
<feature type="signal peptide" evidence="1">
    <location>
        <begin position="1"/>
        <end position="29"/>
    </location>
</feature>
<gene>
    <name evidence="3" type="ORF">ALP58_05529</name>
</gene>
<organism evidence="3 4">
    <name type="scientific">Pseudomonas savastanoi</name>
    <name type="common">Pseudomonas syringae pv. savastanoi</name>
    <dbReference type="NCBI Taxonomy" id="29438"/>
    <lineage>
        <taxon>Bacteria</taxon>
        <taxon>Pseudomonadati</taxon>
        <taxon>Pseudomonadota</taxon>
        <taxon>Gammaproteobacteria</taxon>
        <taxon>Pseudomonadales</taxon>
        <taxon>Pseudomonadaceae</taxon>
        <taxon>Pseudomonas</taxon>
    </lineage>
</organism>
<dbReference type="GO" id="GO:0008889">
    <property type="term" value="F:glycerophosphodiester phosphodiesterase activity"/>
    <property type="evidence" value="ECO:0007669"/>
    <property type="project" value="TreeGrafter"/>
</dbReference>
<evidence type="ECO:0000313" key="3">
    <source>
        <dbReference type="EMBL" id="RMS82171.1"/>
    </source>
</evidence>
<sequence>MGVNVMFCLPKIVLLCTAVLIVAPSIALAEYNTDKIGGILKDAHNDLTIVCAHRGLHGTATGTNSHPDWLRDVPENSIASIEQAASNGIECSEIDLQLDRAGNVIVLHDTNLGRTTNAYTTANSTEYDPYGHGGYNPNLSNYFGNTLNLSLRHPSLNGYSNQKLPSFDAILDAIKRDKIAMILLLDVKNIDAAKKAWQSVKTHSNWWGTPAERWVYFKMPVNSIGMNAASFESKGIMNAQSEAGRFRLIPVFGADFIDTSGGAANSLLNWQSYYNKDYVYATEVRLKEYDSTLRFPLNNIMNSYYAMRTQHDLKTMGAYQPVAETKYYSFFAADGHCCTEPKYWLWKSQKGYGQETGDNRTSLNWIMNTAGKSFSYIITDDPVTALSALRNDGRRNTSLISN</sequence>
<proteinExistence type="predicted"/>
<feature type="chain" id="PRO_5018264738" description="GP-PDE domain-containing protein" evidence="1">
    <location>
        <begin position="30"/>
        <end position="402"/>
    </location>
</feature>
<dbReference type="GO" id="GO:0070291">
    <property type="term" value="P:N-acylethanolamine metabolic process"/>
    <property type="evidence" value="ECO:0007669"/>
    <property type="project" value="TreeGrafter"/>
</dbReference>
<reference evidence="3 4" key="1">
    <citation type="submission" date="2018-08" db="EMBL/GenBank/DDBJ databases">
        <title>Recombination of ecologically and evolutionarily significant loci maintains genetic cohesion in the Pseudomonas syringae species complex.</title>
        <authorList>
            <person name="Dillon M."/>
            <person name="Thakur S."/>
            <person name="Almeida R.N.D."/>
            <person name="Weir B.S."/>
            <person name="Guttman D.S."/>
        </authorList>
    </citation>
    <scope>NUCLEOTIDE SEQUENCE [LARGE SCALE GENOMIC DNA]</scope>
    <source>
        <strain evidence="3 4">ICMP 9420</strain>
    </source>
</reference>
<dbReference type="PANTHER" id="PTHR46320:SF1">
    <property type="entry name" value="GLYCEROPHOSPHODIESTER PHOSPHODIESTERASE 1"/>
    <property type="match status" value="1"/>
</dbReference>
<dbReference type="GO" id="GO:0006644">
    <property type="term" value="P:phospholipid metabolic process"/>
    <property type="evidence" value="ECO:0007669"/>
    <property type="project" value="TreeGrafter"/>
</dbReference>
<dbReference type="InterPro" id="IPR017946">
    <property type="entry name" value="PLC-like_Pdiesterase_TIM-brl"/>
</dbReference>
<dbReference type="SUPFAM" id="SSF51695">
    <property type="entry name" value="PLC-like phosphodiesterases"/>
    <property type="match status" value="1"/>
</dbReference>
<dbReference type="PROSITE" id="PS51704">
    <property type="entry name" value="GP_PDE"/>
    <property type="match status" value="1"/>
</dbReference>
<dbReference type="PANTHER" id="PTHR46320">
    <property type="entry name" value="GLYCEROPHOSPHODIESTER PHOSPHODIESTERASE 1"/>
    <property type="match status" value="1"/>
</dbReference>
<dbReference type="Proteomes" id="UP000270430">
    <property type="component" value="Unassembled WGS sequence"/>
</dbReference>
<dbReference type="RefSeq" id="WP_235811700.1">
    <property type="nucleotide sequence ID" value="NZ_RBSX01000341.1"/>
</dbReference>
<name>A0A3M5G7X7_PSESS</name>
<dbReference type="GO" id="GO:0005886">
    <property type="term" value="C:plasma membrane"/>
    <property type="evidence" value="ECO:0007669"/>
    <property type="project" value="TreeGrafter"/>
</dbReference>
<keyword evidence="1" id="KW-0732">Signal</keyword>
<dbReference type="EMBL" id="RBSX01000341">
    <property type="protein sequence ID" value="RMS82171.1"/>
    <property type="molecule type" value="Genomic_DNA"/>
</dbReference>
<dbReference type="InterPro" id="IPR030395">
    <property type="entry name" value="GP_PDE_dom"/>
</dbReference>
<dbReference type="Pfam" id="PF03009">
    <property type="entry name" value="GDPD"/>
    <property type="match status" value="1"/>
</dbReference>
<evidence type="ECO:0000259" key="2">
    <source>
        <dbReference type="PROSITE" id="PS51704"/>
    </source>
</evidence>
<comment type="caution">
    <text evidence="3">The sequence shown here is derived from an EMBL/GenBank/DDBJ whole genome shotgun (WGS) entry which is preliminary data.</text>
</comment>
<evidence type="ECO:0000256" key="1">
    <source>
        <dbReference type="SAM" id="SignalP"/>
    </source>
</evidence>
<accession>A0A3M5G7X7</accession>
<protein>
    <recommendedName>
        <fullName evidence="2">GP-PDE domain-containing protein</fullName>
    </recommendedName>
</protein>
<feature type="domain" description="GP-PDE" evidence="2">
    <location>
        <begin position="61"/>
        <end position="299"/>
    </location>
</feature>